<dbReference type="CDD" id="cd03213">
    <property type="entry name" value="ABCG_EPDR"/>
    <property type="match status" value="1"/>
</dbReference>
<dbReference type="EMBL" id="UFQS01000015">
    <property type="protein sequence ID" value="SSW97352.1"/>
    <property type="molecule type" value="Genomic_DNA"/>
</dbReference>
<evidence type="ECO:0000256" key="7">
    <source>
        <dbReference type="ARBA" id="ARBA00022989"/>
    </source>
</evidence>
<keyword evidence="5" id="KW-0547">Nucleotide-binding</keyword>
<dbReference type="Pfam" id="PF00005">
    <property type="entry name" value="ABC_tran"/>
    <property type="match status" value="1"/>
</dbReference>
<keyword evidence="8" id="KW-0472">Membrane</keyword>
<dbReference type="AlphaFoldDB" id="A0A336LVT6"/>
<dbReference type="Gene3D" id="3.40.50.300">
    <property type="entry name" value="P-loop containing nucleotide triphosphate hydrolases"/>
    <property type="match status" value="2"/>
</dbReference>
<feature type="region of interest" description="Disordered" evidence="10">
    <location>
        <begin position="1"/>
        <end position="31"/>
    </location>
</feature>
<keyword evidence="6" id="KW-0067">ATP-binding</keyword>
<name>A0A336LVT6_CULSO</name>
<dbReference type="GO" id="GO:0016887">
    <property type="term" value="F:ATP hydrolysis activity"/>
    <property type="evidence" value="ECO:0007669"/>
    <property type="project" value="InterPro"/>
</dbReference>
<keyword evidence="3" id="KW-0813">Transport</keyword>
<dbReference type="VEuPathDB" id="VectorBase:CSON003308"/>
<dbReference type="PROSITE" id="PS00211">
    <property type="entry name" value="ABC_TRANSPORTER_1"/>
    <property type="match status" value="1"/>
</dbReference>
<evidence type="ECO:0000256" key="9">
    <source>
        <dbReference type="ARBA" id="ARBA00039188"/>
    </source>
</evidence>
<evidence type="ECO:0000256" key="6">
    <source>
        <dbReference type="ARBA" id="ARBA00022840"/>
    </source>
</evidence>
<evidence type="ECO:0000256" key="5">
    <source>
        <dbReference type="ARBA" id="ARBA00022741"/>
    </source>
</evidence>
<dbReference type="GO" id="GO:0140359">
    <property type="term" value="F:ABC-type transporter activity"/>
    <property type="evidence" value="ECO:0007669"/>
    <property type="project" value="InterPro"/>
</dbReference>
<dbReference type="SMART" id="SM00382">
    <property type="entry name" value="AAA"/>
    <property type="match status" value="1"/>
</dbReference>
<protein>
    <recommendedName>
        <fullName evidence="9">Protein white</fullName>
    </recommendedName>
</protein>
<evidence type="ECO:0000256" key="10">
    <source>
        <dbReference type="SAM" id="MobiDB-lite"/>
    </source>
</evidence>
<comment type="similarity">
    <text evidence="2">Belongs to the ABC transporter superfamily. ABCG family. Eye pigment precursor importer (TC 3.A.1.204) subfamily.</text>
</comment>
<keyword evidence="4" id="KW-0812">Transmembrane</keyword>
<dbReference type="InterPro" id="IPR027417">
    <property type="entry name" value="P-loop_NTPase"/>
</dbReference>
<dbReference type="GO" id="GO:0005886">
    <property type="term" value="C:plasma membrane"/>
    <property type="evidence" value="ECO:0007669"/>
    <property type="project" value="TreeGrafter"/>
</dbReference>
<evidence type="ECO:0000256" key="4">
    <source>
        <dbReference type="ARBA" id="ARBA00022692"/>
    </source>
</evidence>
<dbReference type="InterPro" id="IPR003593">
    <property type="entry name" value="AAA+_ATPase"/>
</dbReference>
<evidence type="ECO:0000256" key="1">
    <source>
        <dbReference type="ARBA" id="ARBA00004141"/>
    </source>
</evidence>
<dbReference type="InterPro" id="IPR003439">
    <property type="entry name" value="ABC_transporter-like_ATP-bd"/>
</dbReference>
<reference evidence="13" key="2">
    <citation type="submission" date="2018-07" db="EMBL/GenBank/DDBJ databases">
        <authorList>
            <person name="Quirk P.G."/>
            <person name="Krulwich T.A."/>
        </authorList>
    </citation>
    <scope>NUCLEOTIDE SEQUENCE</scope>
</reference>
<dbReference type="Pfam" id="PF19055">
    <property type="entry name" value="ABC2_membrane_7"/>
    <property type="match status" value="1"/>
</dbReference>
<dbReference type="InterPro" id="IPR017871">
    <property type="entry name" value="ABC_transporter-like_CS"/>
</dbReference>
<gene>
    <name evidence="13" type="primary">CSON003308</name>
</gene>
<evidence type="ECO:0000256" key="3">
    <source>
        <dbReference type="ARBA" id="ARBA00022448"/>
    </source>
</evidence>
<dbReference type="PANTHER" id="PTHR48041">
    <property type="entry name" value="ABC TRANSPORTER G FAMILY MEMBER 28"/>
    <property type="match status" value="1"/>
</dbReference>
<keyword evidence="7" id="KW-1133">Transmembrane helix</keyword>
<dbReference type="OMA" id="FIAILWR"/>
<sequence length="434" mass="47952">MTITIDGYDGLESADSNNESEPNLTNPEERRRIEHNYYQGHALTNEEEPGDLDDIISTNDKDILVRIDKPKNYGTLSSHNIANERLDYMWKNIDVFGEAQPTDIPVSRKLWDRLKECCTRGKKNAVPRKHLLKNVCGIAKSGELLAILGSSGAGKTTLLNSLAFRSPPGVKISSSAVRALNGVPVDARAMRSRCAYVQQDDLFIGSLTAKEHLIFQCADTIIGVPGVVKGLSGGERKRLAFASEALTDPNLLLCDEPTSGLDSFMAANVLQVLKNLANKGKTIILTIHQPSSELFSLFDKILLMAEGRVAFLGTPSEATQFFDNLAMPCPQNYNPADYYVQKLAIAPNNEAECRSNIKSICDSFAVSSLARGINEQIRIHRAESLYLHPLETIGSGGYRATWSTQFIAILWRSWLSVLKEPMLVKVRLLQTTVR</sequence>
<dbReference type="GO" id="GO:0030659">
    <property type="term" value="C:cytoplasmic vesicle membrane"/>
    <property type="evidence" value="ECO:0007669"/>
    <property type="project" value="TreeGrafter"/>
</dbReference>
<accession>A0A336LVT6</accession>
<organism evidence="13">
    <name type="scientific">Culicoides sonorensis</name>
    <name type="common">Biting midge</name>
    <dbReference type="NCBI Taxonomy" id="179676"/>
    <lineage>
        <taxon>Eukaryota</taxon>
        <taxon>Metazoa</taxon>
        <taxon>Ecdysozoa</taxon>
        <taxon>Arthropoda</taxon>
        <taxon>Hexapoda</taxon>
        <taxon>Insecta</taxon>
        <taxon>Pterygota</taxon>
        <taxon>Neoptera</taxon>
        <taxon>Endopterygota</taxon>
        <taxon>Diptera</taxon>
        <taxon>Nematocera</taxon>
        <taxon>Chironomoidea</taxon>
        <taxon>Ceratopogonidae</taxon>
        <taxon>Ceratopogoninae</taxon>
        <taxon>Culicoides</taxon>
        <taxon>Monoculicoides</taxon>
    </lineage>
</organism>
<dbReference type="PANTHER" id="PTHR48041:SF129">
    <property type="entry name" value="PROTEIN WHITE"/>
    <property type="match status" value="1"/>
</dbReference>
<dbReference type="SUPFAM" id="SSF52540">
    <property type="entry name" value="P-loop containing nucleoside triphosphate hydrolases"/>
    <property type="match status" value="1"/>
</dbReference>
<feature type="domain" description="ABC transporter" evidence="11">
    <location>
        <begin position="108"/>
        <end position="331"/>
    </location>
</feature>
<dbReference type="InterPro" id="IPR050352">
    <property type="entry name" value="ABCG_transporters"/>
</dbReference>
<reference evidence="12" key="1">
    <citation type="submission" date="2018-04" db="EMBL/GenBank/DDBJ databases">
        <authorList>
            <person name="Go L.Y."/>
            <person name="Mitchell J.A."/>
        </authorList>
    </citation>
    <scope>NUCLEOTIDE SEQUENCE</scope>
    <source>
        <tissue evidence="12">Whole organism</tissue>
    </source>
</reference>
<feature type="compositionally biased region" description="Polar residues" evidence="10">
    <location>
        <begin position="14"/>
        <end position="26"/>
    </location>
</feature>
<dbReference type="EMBL" id="UFQT01000015">
    <property type="protein sequence ID" value="SSX17738.1"/>
    <property type="molecule type" value="Genomic_DNA"/>
</dbReference>
<comment type="subcellular location">
    <subcellularLocation>
        <location evidence="1">Membrane</location>
        <topology evidence="1">Multi-pass membrane protein</topology>
    </subcellularLocation>
</comment>
<dbReference type="InterPro" id="IPR043926">
    <property type="entry name" value="ABCG_dom"/>
</dbReference>
<evidence type="ECO:0000313" key="13">
    <source>
        <dbReference type="EMBL" id="SSX17738.1"/>
    </source>
</evidence>
<dbReference type="GO" id="GO:0005524">
    <property type="term" value="F:ATP binding"/>
    <property type="evidence" value="ECO:0007669"/>
    <property type="project" value="UniProtKB-KW"/>
</dbReference>
<evidence type="ECO:0000313" key="12">
    <source>
        <dbReference type="EMBL" id="SSW97352.1"/>
    </source>
</evidence>
<evidence type="ECO:0000259" key="11">
    <source>
        <dbReference type="PROSITE" id="PS50893"/>
    </source>
</evidence>
<evidence type="ECO:0000256" key="2">
    <source>
        <dbReference type="ARBA" id="ARBA00005814"/>
    </source>
</evidence>
<proteinExistence type="inferred from homology"/>
<evidence type="ECO:0000256" key="8">
    <source>
        <dbReference type="ARBA" id="ARBA00023136"/>
    </source>
</evidence>
<dbReference type="PROSITE" id="PS50893">
    <property type="entry name" value="ABC_TRANSPORTER_2"/>
    <property type="match status" value="1"/>
</dbReference>